<dbReference type="GO" id="GO:0005829">
    <property type="term" value="C:cytosol"/>
    <property type="evidence" value="ECO:0007669"/>
    <property type="project" value="TreeGrafter"/>
</dbReference>
<dbReference type="InterPro" id="IPR006175">
    <property type="entry name" value="YjgF/YER057c/UK114"/>
</dbReference>
<comment type="caution">
    <text evidence="2">The sequence shown here is derived from an EMBL/GenBank/DDBJ whole genome shotgun (WGS) entry which is preliminary data.</text>
</comment>
<evidence type="ECO:0000313" key="2">
    <source>
        <dbReference type="EMBL" id="GFJ96627.1"/>
    </source>
</evidence>
<dbReference type="PANTHER" id="PTHR11803:SF58">
    <property type="entry name" value="PROTEIN HMF1-RELATED"/>
    <property type="match status" value="1"/>
</dbReference>
<dbReference type="PANTHER" id="PTHR11803">
    <property type="entry name" value="2-IMINOBUTANOATE/2-IMINOPROPANOATE DEAMINASE RIDA"/>
    <property type="match status" value="1"/>
</dbReference>
<sequence>MLTVPKKIISTPAAAPPGGPYSQAVVAGDFVYLAGACPVLPDGTWVRGTFAEQARLCFTNLASVAEAAGANLTQAVRVGIYLRDFAHFPELNEIYAEFFGPDALPARTTIPVALSGFDIEVDAVLYTG</sequence>
<dbReference type="Gene3D" id="3.30.1330.40">
    <property type="entry name" value="RutC-like"/>
    <property type="match status" value="1"/>
</dbReference>
<proteinExistence type="inferred from homology"/>
<comment type="similarity">
    <text evidence="1">Belongs to the RutC family.</text>
</comment>
<reference evidence="2 3" key="1">
    <citation type="submission" date="2020-03" db="EMBL/GenBank/DDBJ databases">
        <title>Whole genome shotgun sequence of Phytohabitans rumicis NBRC 108638.</title>
        <authorList>
            <person name="Komaki H."/>
            <person name="Tamura T."/>
        </authorList>
    </citation>
    <scope>NUCLEOTIDE SEQUENCE [LARGE SCALE GENOMIC DNA]</scope>
    <source>
        <strain evidence="2 3">NBRC 108638</strain>
    </source>
</reference>
<evidence type="ECO:0000313" key="3">
    <source>
        <dbReference type="Proteomes" id="UP000482960"/>
    </source>
</evidence>
<dbReference type="Proteomes" id="UP000482960">
    <property type="component" value="Unassembled WGS sequence"/>
</dbReference>
<gene>
    <name evidence="2" type="ORF">Prum_102690</name>
</gene>
<evidence type="ECO:0000256" key="1">
    <source>
        <dbReference type="ARBA" id="ARBA00010552"/>
    </source>
</evidence>
<organism evidence="2 3">
    <name type="scientific">Phytohabitans rumicis</name>
    <dbReference type="NCBI Taxonomy" id="1076125"/>
    <lineage>
        <taxon>Bacteria</taxon>
        <taxon>Bacillati</taxon>
        <taxon>Actinomycetota</taxon>
        <taxon>Actinomycetes</taxon>
        <taxon>Micromonosporales</taxon>
        <taxon>Micromonosporaceae</taxon>
    </lineage>
</organism>
<keyword evidence="3" id="KW-1185">Reference proteome</keyword>
<protein>
    <submittedName>
        <fullName evidence="2">Endoribonuclease</fullName>
    </submittedName>
</protein>
<reference evidence="2 3" key="2">
    <citation type="submission" date="2020-03" db="EMBL/GenBank/DDBJ databases">
        <authorList>
            <person name="Ichikawa N."/>
            <person name="Kimura A."/>
            <person name="Kitahashi Y."/>
            <person name="Uohara A."/>
        </authorList>
    </citation>
    <scope>NUCLEOTIDE SEQUENCE [LARGE SCALE GENOMIC DNA]</scope>
    <source>
        <strain evidence="2 3">NBRC 108638</strain>
    </source>
</reference>
<dbReference type="CDD" id="cd00448">
    <property type="entry name" value="YjgF_YER057c_UK114_family"/>
    <property type="match status" value="1"/>
</dbReference>
<dbReference type="EMBL" id="BLPG01000002">
    <property type="protein sequence ID" value="GFJ96627.1"/>
    <property type="molecule type" value="Genomic_DNA"/>
</dbReference>
<dbReference type="InterPro" id="IPR035959">
    <property type="entry name" value="RutC-like_sf"/>
</dbReference>
<dbReference type="AlphaFoldDB" id="A0A6V8LR75"/>
<dbReference type="GO" id="GO:0019239">
    <property type="term" value="F:deaminase activity"/>
    <property type="evidence" value="ECO:0007669"/>
    <property type="project" value="TreeGrafter"/>
</dbReference>
<accession>A0A6V8LR75</accession>
<dbReference type="SUPFAM" id="SSF55298">
    <property type="entry name" value="YjgF-like"/>
    <property type="match status" value="1"/>
</dbReference>
<name>A0A6V8LR75_9ACTN</name>
<dbReference type="Pfam" id="PF01042">
    <property type="entry name" value="Ribonuc_L-PSP"/>
    <property type="match status" value="1"/>
</dbReference>